<dbReference type="RefSeq" id="WP_146453288.1">
    <property type="nucleotide sequence ID" value="NZ_SJPS01000021.1"/>
</dbReference>
<evidence type="ECO:0000313" key="2">
    <source>
        <dbReference type="Proteomes" id="UP000318437"/>
    </source>
</evidence>
<proteinExistence type="predicted"/>
<accession>A0A5C6C0D4</accession>
<dbReference type="AlphaFoldDB" id="A0A5C6C0D4"/>
<organism evidence="1 2">
    <name type="scientific">Bythopirellula polymerisocia</name>
    <dbReference type="NCBI Taxonomy" id="2528003"/>
    <lineage>
        <taxon>Bacteria</taxon>
        <taxon>Pseudomonadati</taxon>
        <taxon>Planctomycetota</taxon>
        <taxon>Planctomycetia</taxon>
        <taxon>Pirellulales</taxon>
        <taxon>Lacipirellulaceae</taxon>
        <taxon>Bythopirellula</taxon>
    </lineage>
</organism>
<dbReference type="Proteomes" id="UP000318437">
    <property type="component" value="Unassembled WGS sequence"/>
</dbReference>
<reference evidence="1 2" key="1">
    <citation type="submission" date="2019-02" db="EMBL/GenBank/DDBJ databases">
        <title>Deep-cultivation of Planctomycetes and their phenomic and genomic characterization uncovers novel biology.</title>
        <authorList>
            <person name="Wiegand S."/>
            <person name="Jogler M."/>
            <person name="Boedeker C."/>
            <person name="Pinto D."/>
            <person name="Vollmers J."/>
            <person name="Rivas-Marin E."/>
            <person name="Kohn T."/>
            <person name="Peeters S.H."/>
            <person name="Heuer A."/>
            <person name="Rast P."/>
            <person name="Oberbeckmann S."/>
            <person name="Bunk B."/>
            <person name="Jeske O."/>
            <person name="Meyerdierks A."/>
            <person name="Storesund J.E."/>
            <person name="Kallscheuer N."/>
            <person name="Luecker S."/>
            <person name="Lage O.M."/>
            <person name="Pohl T."/>
            <person name="Merkel B.J."/>
            <person name="Hornburger P."/>
            <person name="Mueller R.-W."/>
            <person name="Bruemmer F."/>
            <person name="Labrenz M."/>
            <person name="Spormann A.M."/>
            <person name="Op Den Camp H."/>
            <person name="Overmann J."/>
            <person name="Amann R."/>
            <person name="Jetten M.S.M."/>
            <person name="Mascher T."/>
            <person name="Medema M.H."/>
            <person name="Devos D.P."/>
            <person name="Kaster A.-K."/>
            <person name="Ovreas L."/>
            <person name="Rohde M."/>
            <person name="Galperin M.Y."/>
            <person name="Jogler C."/>
        </authorList>
    </citation>
    <scope>NUCLEOTIDE SEQUENCE [LARGE SCALE GENOMIC DNA]</scope>
    <source>
        <strain evidence="1 2">Pla144</strain>
    </source>
</reference>
<keyword evidence="2" id="KW-1185">Reference proteome</keyword>
<comment type="caution">
    <text evidence="1">The sequence shown here is derived from an EMBL/GenBank/DDBJ whole genome shotgun (WGS) entry which is preliminary data.</text>
</comment>
<sequence length="83" mass="9531">MRPEEYDMKKFRVKHGPLPTNGDTLEIKVKRLAKKGMDSTAIAESLYKTKNVNVFDNNRPLHTNGFVRFLDKIKGILETQEPA</sequence>
<protein>
    <submittedName>
        <fullName evidence="1">Uncharacterized protein</fullName>
    </submittedName>
</protein>
<gene>
    <name evidence="1" type="ORF">Pla144_51000</name>
</gene>
<evidence type="ECO:0000313" key="1">
    <source>
        <dbReference type="EMBL" id="TWU17598.1"/>
    </source>
</evidence>
<dbReference type="EMBL" id="SJPS01000021">
    <property type="protein sequence ID" value="TWU17598.1"/>
    <property type="molecule type" value="Genomic_DNA"/>
</dbReference>
<name>A0A5C6C0D4_9BACT</name>